<keyword evidence="2" id="KW-0805">Transcription regulation</keyword>
<dbReference type="EMBL" id="JAPQKN010000004">
    <property type="protein sequence ID" value="KAJ5160579.1"/>
    <property type="molecule type" value="Genomic_DNA"/>
</dbReference>
<dbReference type="GO" id="GO:0005634">
    <property type="term" value="C:nucleus"/>
    <property type="evidence" value="ECO:0007669"/>
    <property type="project" value="UniProtKB-SubCell"/>
</dbReference>
<evidence type="ECO:0000256" key="3">
    <source>
        <dbReference type="ARBA" id="ARBA00023163"/>
    </source>
</evidence>
<dbReference type="Pfam" id="PF00170">
    <property type="entry name" value="bZIP_1"/>
    <property type="match status" value="1"/>
</dbReference>
<dbReference type="Proteomes" id="UP001149163">
    <property type="component" value="Unassembled WGS sequence"/>
</dbReference>
<organism evidence="7 8">
    <name type="scientific">Penicillium canariense</name>
    <dbReference type="NCBI Taxonomy" id="189055"/>
    <lineage>
        <taxon>Eukaryota</taxon>
        <taxon>Fungi</taxon>
        <taxon>Dikarya</taxon>
        <taxon>Ascomycota</taxon>
        <taxon>Pezizomycotina</taxon>
        <taxon>Eurotiomycetes</taxon>
        <taxon>Eurotiomycetidae</taxon>
        <taxon>Eurotiales</taxon>
        <taxon>Aspergillaceae</taxon>
        <taxon>Penicillium</taxon>
    </lineage>
</organism>
<dbReference type="InterPro" id="IPR046347">
    <property type="entry name" value="bZIP_sf"/>
</dbReference>
<dbReference type="InterPro" id="IPR004827">
    <property type="entry name" value="bZIP"/>
</dbReference>
<dbReference type="InterPro" id="IPR051027">
    <property type="entry name" value="bZIP_transcription_factors"/>
</dbReference>
<evidence type="ECO:0000313" key="7">
    <source>
        <dbReference type="EMBL" id="KAJ5160579.1"/>
    </source>
</evidence>
<dbReference type="PANTHER" id="PTHR19304">
    <property type="entry name" value="CYCLIC-AMP RESPONSE ELEMENT BINDING PROTEIN"/>
    <property type="match status" value="1"/>
</dbReference>
<sequence length="225" mass="25380">MDTMFEPSRPINLSQSDMQFAPSPKIESTLWSKPFGIPRSEKESLLKTLHQHKGSKNTMAFRQTKDSNPAPPAPCGAVSPKRARHLERNRAAASKCRLKKKREHEQIQSVLDNESTKRDILLAEVDCLKEEIWQLTNTIFEHAKCEDQQINLQLAKMTQKYIESSPSQSPQLSFSASTMFYGSLEAGKSPNMSGDLSVSWPEDDTMALEGNSEEIFDIFVDVTNM</sequence>
<feature type="region of interest" description="Disordered" evidence="5">
    <location>
        <begin position="1"/>
        <end position="21"/>
    </location>
</feature>
<dbReference type="GO" id="GO:0003700">
    <property type="term" value="F:DNA-binding transcription factor activity"/>
    <property type="evidence" value="ECO:0007669"/>
    <property type="project" value="InterPro"/>
</dbReference>
<dbReference type="GeneID" id="81428883"/>
<evidence type="ECO:0000256" key="5">
    <source>
        <dbReference type="SAM" id="MobiDB-lite"/>
    </source>
</evidence>
<name>A0A9W9LK89_9EURO</name>
<dbReference type="OrthoDB" id="295274at2759"/>
<dbReference type="CDD" id="cd14687">
    <property type="entry name" value="bZIP_ATF2"/>
    <property type="match status" value="1"/>
</dbReference>
<dbReference type="AlphaFoldDB" id="A0A9W9LK89"/>
<reference evidence="7" key="1">
    <citation type="submission" date="2022-11" db="EMBL/GenBank/DDBJ databases">
        <authorList>
            <person name="Petersen C."/>
        </authorList>
    </citation>
    <scope>NUCLEOTIDE SEQUENCE</scope>
    <source>
        <strain evidence="7">IBT 26290</strain>
    </source>
</reference>
<evidence type="ECO:0000259" key="6">
    <source>
        <dbReference type="PROSITE" id="PS50217"/>
    </source>
</evidence>
<gene>
    <name evidence="7" type="ORF">N7482_007583</name>
</gene>
<feature type="domain" description="BZIP" evidence="6">
    <location>
        <begin position="79"/>
        <end position="142"/>
    </location>
</feature>
<feature type="region of interest" description="Disordered" evidence="5">
    <location>
        <begin position="62"/>
        <end position="84"/>
    </location>
</feature>
<evidence type="ECO:0000256" key="4">
    <source>
        <dbReference type="ARBA" id="ARBA00023242"/>
    </source>
</evidence>
<dbReference type="SUPFAM" id="SSF57959">
    <property type="entry name" value="Leucine zipper domain"/>
    <property type="match status" value="1"/>
</dbReference>
<comment type="caution">
    <text evidence="7">The sequence shown here is derived from an EMBL/GenBank/DDBJ whole genome shotgun (WGS) entry which is preliminary data.</text>
</comment>
<evidence type="ECO:0000313" key="8">
    <source>
        <dbReference type="Proteomes" id="UP001149163"/>
    </source>
</evidence>
<evidence type="ECO:0000256" key="2">
    <source>
        <dbReference type="ARBA" id="ARBA00023015"/>
    </source>
</evidence>
<reference evidence="7" key="2">
    <citation type="journal article" date="2023" name="IMA Fungus">
        <title>Comparative genomic study of the Penicillium genus elucidates a diverse pangenome and 15 lateral gene transfer events.</title>
        <authorList>
            <person name="Petersen C."/>
            <person name="Sorensen T."/>
            <person name="Nielsen M.R."/>
            <person name="Sondergaard T.E."/>
            <person name="Sorensen J.L."/>
            <person name="Fitzpatrick D.A."/>
            <person name="Frisvad J.C."/>
            <person name="Nielsen K.L."/>
        </authorList>
    </citation>
    <scope>NUCLEOTIDE SEQUENCE</scope>
    <source>
        <strain evidence="7">IBT 26290</strain>
    </source>
</reference>
<dbReference type="Gene3D" id="1.20.5.170">
    <property type="match status" value="1"/>
</dbReference>
<protein>
    <recommendedName>
        <fullName evidence="6">BZIP domain-containing protein</fullName>
    </recommendedName>
</protein>
<keyword evidence="4" id="KW-0539">Nucleus</keyword>
<dbReference type="PROSITE" id="PS00036">
    <property type="entry name" value="BZIP_BASIC"/>
    <property type="match status" value="1"/>
</dbReference>
<dbReference type="SMART" id="SM00338">
    <property type="entry name" value="BRLZ"/>
    <property type="match status" value="1"/>
</dbReference>
<keyword evidence="3" id="KW-0804">Transcription</keyword>
<accession>A0A9W9LK89</accession>
<comment type="subcellular location">
    <subcellularLocation>
        <location evidence="1">Nucleus</location>
    </subcellularLocation>
</comment>
<dbReference type="RefSeq" id="XP_056542136.1">
    <property type="nucleotide sequence ID" value="XM_056689707.1"/>
</dbReference>
<keyword evidence="8" id="KW-1185">Reference proteome</keyword>
<proteinExistence type="predicted"/>
<evidence type="ECO:0000256" key="1">
    <source>
        <dbReference type="ARBA" id="ARBA00004123"/>
    </source>
</evidence>
<dbReference type="PROSITE" id="PS50217">
    <property type="entry name" value="BZIP"/>
    <property type="match status" value="1"/>
</dbReference>